<dbReference type="Gene3D" id="3.10.105.10">
    <property type="entry name" value="Dipeptide-binding Protein, Domain 3"/>
    <property type="match status" value="1"/>
</dbReference>
<comment type="similarity">
    <text evidence="1">Belongs to the bacterial solute-binding protein 5 family.</text>
</comment>
<dbReference type="EMBL" id="AMCI01000941">
    <property type="protein sequence ID" value="EJX07204.1"/>
    <property type="molecule type" value="Genomic_DNA"/>
</dbReference>
<keyword evidence="3" id="KW-0732">Signal</keyword>
<dbReference type="PANTHER" id="PTHR30290:SF9">
    <property type="entry name" value="OLIGOPEPTIDE-BINDING PROTEIN APPA"/>
    <property type="match status" value="1"/>
</dbReference>
<name>J9GJ18_9ZZZZ</name>
<evidence type="ECO:0000256" key="1">
    <source>
        <dbReference type="ARBA" id="ARBA00005695"/>
    </source>
</evidence>
<dbReference type="AlphaFoldDB" id="J9GJ18"/>
<gene>
    <name evidence="5" type="ORF">EVA_04684</name>
</gene>
<accession>J9GJ18</accession>
<sequence length="402" mass="45071">MDASYLPDYYAILSAAVTPSPMGLYLDAADIKDDGNGVYLTDDFYAKNGDKYALAGHIEKGAWNTDNTYPYSGMYTIEKWNPSDKSCTMVLNPEYKGDYRGHKPSIQKVIYKKVVPSTQLEDLKSGGIDVLNEITGGDETNEALKLVKDQPDKFIATHYARAGYGKLQFRADFGPVQFPAVRQAVTYCMDRAKFAKDFTGGYGGVVDGPYYSGAWMYKEAVNDGMMLNAYATSVDTAVKLLEEDGWVYDKDGNAYTSGVRYKKIPANEMDERDVTFQSKDGTYKTTKVGDDYLMPLVLNWYGTTNNPVSDLLMTGFLENPLLKQAGFEIQNTIGDFNPMLDELYQAPVTGSYGGIPMYTCFNLATGFYPQYNMDMVWTIDPAEYEDYTNYFCKDSADAYWLK</sequence>
<protein>
    <submittedName>
        <fullName evidence="5">Bacterial extracellular solute-binding protein, family 5</fullName>
    </submittedName>
</protein>
<dbReference type="GO" id="GO:1904680">
    <property type="term" value="F:peptide transmembrane transporter activity"/>
    <property type="evidence" value="ECO:0007669"/>
    <property type="project" value="TreeGrafter"/>
</dbReference>
<dbReference type="Gene3D" id="3.40.190.10">
    <property type="entry name" value="Periplasmic binding protein-like II"/>
    <property type="match status" value="1"/>
</dbReference>
<evidence type="ECO:0000256" key="2">
    <source>
        <dbReference type="ARBA" id="ARBA00022448"/>
    </source>
</evidence>
<evidence type="ECO:0000259" key="4">
    <source>
        <dbReference type="Pfam" id="PF00496"/>
    </source>
</evidence>
<feature type="domain" description="Solute-binding protein family 5" evidence="4">
    <location>
        <begin position="60"/>
        <end position="255"/>
    </location>
</feature>
<dbReference type="Pfam" id="PF00496">
    <property type="entry name" value="SBP_bac_5"/>
    <property type="match status" value="1"/>
</dbReference>
<dbReference type="InterPro" id="IPR039424">
    <property type="entry name" value="SBP_5"/>
</dbReference>
<dbReference type="GO" id="GO:0015833">
    <property type="term" value="P:peptide transport"/>
    <property type="evidence" value="ECO:0007669"/>
    <property type="project" value="TreeGrafter"/>
</dbReference>
<evidence type="ECO:0000256" key="3">
    <source>
        <dbReference type="ARBA" id="ARBA00022729"/>
    </source>
</evidence>
<keyword evidence="2" id="KW-0813">Transport</keyword>
<dbReference type="InterPro" id="IPR000914">
    <property type="entry name" value="SBP_5_dom"/>
</dbReference>
<proteinExistence type="inferred from homology"/>
<comment type="caution">
    <text evidence="5">The sequence shown here is derived from an EMBL/GenBank/DDBJ whole genome shotgun (WGS) entry which is preliminary data.</text>
</comment>
<dbReference type="PANTHER" id="PTHR30290">
    <property type="entry name" value="PERIPLASMIC BINDING COMPONENT OF ABC TRANSPORTER"/>
    <property type="match status" value="1"/>
</dbReference>
<dbReference type="SUPFAM" id="SSF53850">
    <property type="entry name" value="Periplasmic binding protein-like II"/>
    <property type="match status" value="1"/>
</dbReference>
<organism evidence="5">
    <name type="scientific">gut metagenome</name>
    <dbReference type="NCBI Taxonomy" id="749906"/>
    <lineage>
        <taxon>unclassified sequences</taxon>
        <taxon>metagenomes</taxon>
        <taxon>organismal metagenomes</taxon>
    </lineage>
</organism>
<evidence type="ECO:0000313" key="5">
    <source>
        <dbReference type="EMBL" id="EJX07204.1"/>
    </source>
</evidence>
<reference evidence="5" key="1">
    <citation type="journal article" date="2012" name="PLoS ONE">
        <title>Gene sets for utilization of primary and secondary nutrition supplies in the distal gut of endangered iberian lynx.</title>
        <authorList>
            <person name="Alcaide M."/>
            <person name="Messina E."/>
            <person name="Richter M."/>
            <person name="Bargiela R."/>
            <person name="Peplies J."/>
            <person name="Huws S.A."/>
            <person name="Newbold C.J."/>
            <person name="Golyshin P.N."/>
            <person name="Simon M.A."/>
            <person name="Lopez G."/>
            <person name="Yakimov M.M."/>
            <person name="Ferrer M."/>
        </authorList>
    </citation>
    <scope>NUCLEOTIDE SEQUENCE</scope>
</reference>